<protein>
    <submittedName>
        <fullName evidence="1">Toll/interleukin-1 receptor domain-containing protein</fullName>
    </submittedName>
</protein>
<keyword evidence="2" id="KW-1185">Reference proteome</keyword>
<evidence type="ECO:0000313" key="2">
    <source>
        <dbReference type="Proteomes" id="UP001364695"/>
    </source>
</evidence>
<name>A0ACC6NZK7_9BURK</name>
<proteinExistence type="predicted"/>
<sequence>MTTPRAFVSYSHDSQTHKKWVLEFAIRLRNCGIDAILDQWDLRPGDDIPHFVERNLASADKVLMICTDEYVAKANSGTGGVGYEKMIVTSNMMQSIDSNKVIPIIRQPGTRNVPTFLKTKLYIDFSREDQAEFSFDELVRCLVNAPLFQKPPIGNTPFKPVSETPVERSADAVLDLMRFVVSDFESHAYEFVLYKDVVKGVDMSRILLDMAIKQAKAQGLVTLDGAGDLYLTDKGKLFAVNHNLTR</sequence>
<dbReference type="Proteomes" id="UP001364695">
    <property type="component" value="Unassembled WGS sequence"/>
</dbReference>
<evidence type="ECO:0000313" key="1">
    <source>
        <dbReference type="EMBL" id="MEJ7137428.1"/>
    </source>
</evidence>
<organism evidence="1 2">
    <name type="scientific">Amphibiibacter pelophylacis</name>
    <dbReference type="NCBI Taxonomy" id="1799477"/>
    <lineage>
        <taxon>Bacteria</taxon>
        <taxon>Pseudomonadati</taxon>
        <taxon>Pseudomonadota</taxon>
        <taxon>Betaproteobacteria</taxon>
        <taxon>Burkholderiales</taxon>
        <taxon>Sphaerotilaceae</taxon>
        <taxon>Amphibiibacter</taxon>
    </lineage>
</organism>
<comment type="caution">
    <text evidence="1">The sequence shown here is derived from an EMBL/GenBank/DDBJ whole genome shotgun (WGS) entry which is preliminary data.</text>
</comment>
<accession>A0ACC6NZK7</accession>
<reference evidence="1" key="1">
    <citation type="submission" date="2023-10" db="EMBL/GenBank/DDBJ databases">
        <title>Amphibacter perezi, gen. nov., sp. nov. a novel taxa of the family Comamonadaceae, class Betaproteobacteria isolated from the skin microbiota of Pelophylax perezi from different populations.</title>
        <authorList>
            <person name="Costa S."/>
            <person name="Proenca D.N."/>
            <person name="Lopes I."/>
            <person name="Morais P.V."/>
        </authorList>
    </citation>
    <scope>NUCLEOTIDE SEQUENCE</scope>
    <source>
        <strain evidence="1">SL12-8</strain>
    </source>
</reference>
<keyword evidence="1" id="KW-0675">Receptor</keyword>
<dbReference type="EMBL" id="JAWDIE010000003">
    <property type="protein sequence ID" value="MEJ7137428.1"/>
    <property type="molecule type" value="Genomic_DNA"/>
</dbReference>
<gene>
    <name evidence="1" type="ORF">RV045_03150</name>
</gene>